<evidence type="ECO:0000313" key="2">
    <source>
        <dbReference type="EMBL" id="KAK2569672.1"/>
    </source>
</evidence>
<dbReference type="AlphaFoldDB" id="A0AAD9VD62"/>
<dbReference type="Gene3D" id="3.40.50.300">
    <property type="entry name" value="P-loop containing nucleotide triphosphate hydrolases"/>
    <property type="match status" value="1"/>
</dbReference>
<evidence type="ECO:0000259" key="1">
    <source>
        <dbReference type="Pfam" id="PF13087"/>
    </source>
</evidence>
<name>A0AAD9VD62_ACRCE</name>
<gene>
    <name evidence="2" type="ORF">P5673_005504</name>
</gene>
<organism evidence="2 3">
    <name type="scientific">Acropora cervicornis</name>
    <name type="common">Staghorn coral</name>
    <dbReference type="NCBI Taxonomy" id="6130"/>
    <lineage>
        <taxon>Eukaryota</taxon>
        <taxon>Metazoa</taxon>
        <taxon>Cnidaria</taxon>
        <taxon>Anthozoa</taxon>
        <taxon>Hexacorallia</taxon>
        <taxon>Scleractinia</taxon>
        <taxon>Astrocoeniina</taxon>
        <taxon>Acroporidae</taxon>
        <taxon>Acropora</taxon>
    </lineage>
</organism>
<dbReference type="EMBL" id="JARQWQ010000009">
    <property type="protein sequence ID" value="KAK2569672.1"/>
    <property type="molecule type" value="Genomic_DNA"/>
</dbReference>
<accession>A0AAD9VD62</accession>
<dbReference type="InterPro" id="IPR027417">
    <property type="entry name" value="P-loop_NTPase"/>
</dbReference>
<dbReference type="Proteomes" id="UP001249851">
    <property type="component" value="Unassembled WGS sequence"/>
</dbReference>
<dbReference type="InterPro" id="IPR041679">
    <property type="entry name" value="DNA2/NAM7-like_C"/>
</dbReference>
<sequence>MPQDQIVNGNADNQQWLANHLGFLTDERQMNVALTRAKHGLGTFICYQFIVCGKASYLIVSDWVAWWMKQAWAKRKRSSLDQLYTNGSKKR</sequence>
<feature type="domain" description="DNA2/NAM7 helicase-like C-terminal" evidence="1">
    <location>
        <begin position="18"/>
        <end position="41"/>
    </location>
</feature>
<evidence type="ECO:0000313" key="3">
    <source>
        <dbReference type="Proteomes" id="UP001249851"/>
    </source>
</evidence>
<dbReference type="Pfam" id="PF13087">
    <property type="entry name" value="AAA_12"/>
    <property type="match status" value="1"/>
</dbReference>
<reference evidence="2" key="2">
    <citation type="journal article" date="2023" name="Science">
        <title>Genomic signatures of disease resistance in endangered staghorn corals.</title>
        <authorList>
            <person name="Vollmer S.V."/>
            <person name="Selwyn J.D."/>
            <person name="Despard B.A."/>
            <person name="Roesel C.L."/>
        </authorList>
    </citation>
    <scope>NUCLEOTIDE SEQUENCE</scope>
    <source>
        <strain evidence="2">K2</strain>
    </source>
</reference>
<keyword evidence="3" id="KW-1185">Reference proteome</keyword>
<comment type="caution">
    <text evidence="2">The sequence shown here is derived from an EMBL/GenBank/DDBJ whole genome shotgun (WGS) entry which is preliminary data.</text>
</comment>
<protein>
    <recommendedName>
        <fullName evidence="1">DNA2/NAM7 helicase-like C-terminal domain-containing protein</fullName>
    </recommendedName>
</protein>
<reference evidence="2" key="1">
    <citation type="journal article" date="2023" name="G3 (Bethesda)">
        <title>Whole genome assembly and annotation of the endangered Caribbean coral Acropora cervicornis.</title>
        <authorList>
            <person name="Selwyn J.D."/>
            <person name="Vollmer S.V."/>
        </authorList>
    </citation>
    <scope>NUCLEOTIDE SEQUENCE</scope>
    <source>
        <strain evidence="2">K2</strain>
    </source>
</reference>
<proteinExistence type="predicted"/>